<sequence>MLDLPSSLRFDMFRHRCDPGELQVLNWLRHIPTNNNVLSTMPRRRTRLMLGCAICMLAVWAREWRVAPTSTCLMVVCGCSSWSTHPSLFSNEFNECAVGQPQRATDEF</sequence>
<keyword evidence="2" id="KW-1185">Reference proteome</keyword>
<dbReference type="EMBL" id="CAUYUJ010004446">
    <property type="protein sequence ID" value="CAK0809568.1"/>
    <property type="molecule type" value="Genomic_DNA"/>
</dbReference>
<evidence type="ECO:0000313" key="2">
    <source>
        <dbReference type="Proteomes" id="UP001189429"/>
    </source>
</evidence>
<accession>A0ABN9QUD8</accession>
<dbReference type="Proteomes" id="UP001189429">
    <property type="component" value="Unassembled WGS sequence"/>
</dbReference>
<reference evidence="1" key="1">
    <citation type="submission" date="2023-10" db="EMBL/GenBank/DDBJ databases">
        <authorList>
            <person name="Chen Y."/>
            <person name="Shah S."/>
            <person name="Dougan E. K."/>
            <person name="Thang M."/>
            <person name="Chan C."/>
        </authorList>
    </citation>
    <scope>NUCLEOTIDE SEQUENCE [LARGE SCALE GENOMIC DNA]</scope>
</reference>
<organism evidence="1 2">
    <name type="scientific">Prorocentrum cordatum</name>
    <dbReference type="NCBI Taxonomy" id="2364126"/>
    <lineage>
        <taxon>Eukaryota</taxon>
        <taxon>Sar</taxon>
        <taxon>Alveolata</taxon>
        <taxon>Dinophyceae</taxon>
        <taxon>Prorocentrales</taxon>
        <taxon>Prorocentraceae</taxon>
        <taxon>Prorocentrum</taxon>
    </lineage>
</organism>
<protein>
    <submittedName>
        <fullName evidence="1">Uncharacterized protein</fullName>
    </submittedName>
</protein>
<gene>
    <name evidence="1" type="ORF">PCOR1329_LOCUS14790</name>
</gene>
<evidence type="ECO:0000313" key="1">
    <source>
        <dbReference type="EMBL" id="CAK0809568.1"/>
    </source>
</evidence>
<comment type="caution">
    <text evidence="1">The sequence shown here is derived from an EMBL/GenBank/DDBJ whole genome shotgun (WGS) entry which is preliminary data.</text>
</comment>
<name>A0ABN9QUD8_9DINO</name>
<proteinExistence type="predicted"/>